<keyword evidence="1" id="KW-0732">Signal</keyword>
<evidence type="ECO:0000256" key="1">
    <source>
        <dbReference type="SAM" id="SignalP"/>
    </source>
</evidence>
<feature type="chain" id="PRO_5047255762" evidence="1">
    <location>
        <begin position="28"/>
        <end position="95"/>
    </location>
</feature>
<gene>
    <name evidence="2" type="ORF">PQJ73_21635</name>
</gene>
<accession>A0ABT5JFW1</accession>
<feature type="signal peptide" evidence="1">
    <location>
        <begin position="1"/>
        <end position="27"/>
    </location>
</feature>
<reference evidence="2" key="2">
    <citation type="submission" date="2023-02" db="EMBL/GenBank/DDBJ databases">
        <authorList>
            <person name="Rayyan A."/>
            <person name="Meyer T."/>
            <person name="Kyndt J.A."/>
        </authorList>
    </citation>
    <scope>NUCLEOTIDE SEQUENCE</scope>
    <source>
        <strain evidence="2">DSM 9987</strain>
    </source>
</reference>
<name>A0ABT5JFW1_RHOTP</name>
<dbReference type="RefSeq" id="WP_272779136.1">
    <property type="nucleotide sequence ID" value="NZ_JAQQLI010000041.1"/>
</dbReference>
<dbReference type="Proteomes" id="UP001165652">
    <property type="component" value="Unassembled WGS sequence"/>
</dbReference>
<sequence length="95" mass="9577">MSIKVRTPARFALAAVLTVATATGALAASRGQGQAARDVGPAPQAWGAYAAAPGVPSAAWGAYAWAPQGYGYHGTGYSSLSAPDRHDQAKGGIDY</sequence>
<evidence type="ECO:0000313" key="2">
    <source>
        <dbReference type="EMBL" id="MDC7788298.1"/>
    </source>
</evidence>
<proteinExistence type="predicted"/>
<reference evidence="2" key="1">
    <citation type="journal article" date="2023" name="Microbiol Resour">
        <title>Genome Sequences of Rhodoplanes serenus and Two Thermotolerant Strains, Rhodoplanes tepidamans and 'Rhodoplanes cryptolactis,' Further Refine the Genus.</title>
        <authorList>
            <person name="Rayyan A.A."/>
            <person name="Kyndt J.A."/>
        </authorList>
    </citation>
    <scope>NUCLEOTIDE SEQUENCE</scope>
    <source>
        <strain evidence="2">DSM 9987</strain>
    </source>
</reference>
<protein>
    <submittedName>
        <fullName evidence="2">Uncharacterized protein</fullName>
    </submittedName>
</protein>
<evidence type="ECO:0000313" key="3">
    <source>
        <dbReference type="Proteomes" id="UP001165652"/>
    </source>
</evidence>
<comment type="caution">
    <text evidence="2">The sequence shown here is derived from an EMBL/GenBank/DDBJ whole genome shotgun (WGS) entry which is preliminary data.</text>
</comment>
<keyword evidence="3" id="KW-1185">Reference proteome</keyword>
<organism evidence="2 3">
    <name type="scientific">Rhodoplanes tepidamans</name>
    <name type="common">Rhodoplanes cryptolactis</name>
    <dbReference type="NCBI Taxonomy" id="200616"/>
    <lineage>
        <taxon>Bacteria</taxon>
        <taxon>Pseudomonadati</taxon>
        <taxon>Pseudomonadota</taxon>
        <taxon>Alphaproteobacteria</taxon>
        <taxon>Hyphomicrobiales</taxon>
        <taxon>Nitrobacteraceae</taxon>
        <taxon>Rhodoplanes</taxon>
    </lineage>
</organism>
<dbReference type="EMBL" id="JAQQLI010000041">
    <property type="protein sequence ID" value="MDC7788298.1"/>
    <property type="molecule type" value="Genomic_DNA"/>
</dbReference>